<name>A0A1H2V2G5_9PSEU</name>
<dbReference type="EMBL" id="FNON01000001">
    <property type="protein sequence ID" value="SDW62139.1"/>
    <property type="molecule type" value="Genomic_DNA"/>
</dbReference>
<dbReference type="AlphaFoldDB" id="A0A1H2V2G5"/>
<comment type="subcellular location">
    <subcellularLocation>
        <location evidence="1">Cytoplasm</location>
    </subcellularLocation>
</comment>
<dbReference type="GO" id="GO:0005829">
    <property type="term" value="C:cytosol"/>
    <property type="evidence" value="ECO:0007669"/>
    <property type="project" value="TreeGrafter"/>
</dbReference>
<keyword evidence="4" id="KW-0805">Transcription regulation</keyword>
<evidence type="ECO:0000256" key="6">
    <source>
        <dbReference type="ARBA" id="ARBA00023163"/>
    </source>
</evidence>
<gene>
    <name evidence="11" type="ORF">SAMN05421504_1011072</name>
</gene>
<dbReference type="GO" id="GO:0032993">
    <property type="term" value="C:protein-DNA complex"/>
    <property type="evidence" value="ECO:0007669"/>
    <property type="project" value="TreeGrafter"/>
</dbReference>
<keyword evidence="3" id="KW-0902">Two-component regulatory system</keyword>
<dbReference type="Pfam" id="PF00486">
    <property type="entry name" value="Trans_reg_C"/>
    <property type="match status" value="1"/>
</dbReference>
<proteinExistence type="predicted"/>
<evidence type="ECO:0000256" key="3">
    <source>
        <dbReference type="ARBA" id="ARBA00023012"/>
    </source>
</evidence>
<evidence type="ECO:0000256" key="8">
    <source>
        <dbReference type="PROSITE-ProRule" id="PRU01091"/>
    </source>
</evidence>
<dbReference type="SMART" id="SM00862">
    <property type="entry name" value="Trans_reg_C"/>
    <property type="match status" value="1"/>
</dbReference>
<dbReference type="PROSITE" id="PS50110">
    <property type="entry name" value="RESPONSE_REGULATORY"/>
    <property type="match status" value="1"/>
</dbReference>
<dbReference type="PROSITE" id="PS51755">
    <property type="entry name" value="OMPR_PHOB"/>
    <property type="match status" value="1"/>
</dbReference>
<evidence type="ECO:0000256" key="2">
    <source>
        <dbReference type="ARBA" id="ARBA00022553"/>
    </source>
</evidence>
<evidence type="ECO:0000256" key="4">
    <source>
        <dbReference type="ARBA" id="ARBA00023015"/>
    </source>
</evidence>
<feature type="domain" description="OmpR/PhoB-type" evidence="10">
    <location>
        <begin position="137"/>
        <end position="230"/>
    </location>
</feature>
<feature type="DNA-binding region" description="OmpR/PhoB-type" evidence="8">
    <location>
        <begin position="137"/>
        <end position="230"/>
    </location>
</feature>
<dbReference type="InterPro" id="IPR011006">
    <property type="entry name" value="CheY-like_superfamily"/>
</dbReference>
<dbReference type="CDD" id="cd00383">
    <property type="entry name" value="trans_reg_C"/>
    <property type="match status" value="1"/>
</dbReference>
<dbReference type="GO" id="GO:0006355">
    <property type="term" value="P:regulation of DNA-templated transcription"/>
    <property type="evidence" value="ECO:0007669"/>
    <property type="project" value="InterPro"/>
</dbReference>
<dbReference type="STRING" id="589385.SAMN05421504_1011072"/>
<organism evidence="11 12">
    <name type="scientific">Amycolatopsis xylanica</name>
    <dbReference type="NCBI Taxonomy" id="589385"/>
    <lineage>
        <taxon>Bacteria</taxon>
        <taxon>Bacillati</taxon>
        <taxon>Actinomycetota</taxon>
        <taxon>Actinomycetes</taxon>
        <taxon>Pseudonocardiales</taxon>
        <taxon>Pseudonocardiaceae</taxon>
        <taxon>Amycolatopsis</taxon>
    </lineage>
</organism>
<dbReference type="PANTHER" id="PTHR48111:SF22">
    <property type="entry name" value="REGULATOR OF RPOS"/>
    <property type="match status" value="1"/>
</dbReference>
<dbReference type="InterPro" id="IPR001867">
    <property type="entry name" value="OmpR/PhoB-type_DNA-bd"/>
</dbReference>
<dbReference type="Gene3D" id="3.40.50.2300">
    <property type="match status" value="1"/>
</dbReference>
<evidence type="ECO:0000256" key="5">
    <source>
        <dbReference type="ARBA" id="ARBA00023125"/>
    </source>
</evidence>
<dbReference type="InterPro" id="IPR016032">
    <property type="entry name" value="Sig_transdc_resp-reg_C-effctor"/>
</dbReference>
<dbReference type="Gene3D" id="1.10.10.10">
    <property type="entry name" value="Winged helix-like DNA-binding domain superfamily/Winged helix DNA-binding domain"/>
    <property type="match status" value="1"/>
</dbReference>
<evidence type="ECO:0000256" key="1">
    <source>
        <dbReference type="ARBA" id="ARBA00004496"/>
    </source>
</evidence>
<dbReference type="GO" id="GO:0000976">
    <property type="term" value="F:transcription cis-regulatory region binding"/>
    <property type="evidence" value="ECO:0007669"/>
    <property type="project" value="TreeGrafter"/>
</dbReference>
<feature type="domain" description="Response regulatory" evidence="9">
    <location>
        <begin position="16"/>
        <end position="130"/>
    </location>
</feature>
<dbReference type="InterPro" id="IPR036388">
    <property type="entry name" value="WH-like_DNA-bd_sf"/>
</dbReference>
<keyword evidence="6" id="KW-0804">Transcription</keyword>
<dbReference type="GO" id="GO:0000156">
    <property type="term" value="F:phosphorelay response regulator activity"/>
    <property type="evidence" value="ECO:0007669"/>
    <property type="project" value="TreeGrafter"/>
</dbReference>
<keyword evidence="12" id="KW-1185">Reference proteome</keyword>
<dbReference type="RefSeq" id="WP_245757158.1">
    <property type="nucleotide sequence ID" value="NZ_FNON01000001.1"/>
</dbReference>
<dbReference type="SMART" id="SM00448">
    <property type="entry name" value="REC"/>
    <property type="match status" value="1"/>
</dbReference>
<dbReference type="InterPro" id="IPR001789">
    <property type="entry name" value="Sig_transdc_resp-reg_receiver"/>
</dbReference>
<dbReference type="InterPro" id="IPR039420">
    <property type="entry name" value="WalR-like"/>
</dbReference>
<protein>
    <submittedName>
        <fullName evidence="11">Two-component system, OmpR family, response regulator QseB</fullName>
    </submittedName>
</protein>
<sequence length="231" mass="25361">MATAPNYAPIPPKSVGVLVVDDDRETADLLAELLSGEGYAVERAYDGHRGLELALTGRFEVAVVDRGLPVCSGTELLTRLRVAGVLTRALMLTARGAIAERVEGLDAGADDYLVKPFDVEELLARVRALHRRRPAKPDFVLLGESRLNLKRRQLVRPGEDPIPLSGRECALLAALAGEPRAVLSRERLHDEVFPDTEARSIVDTYVYYLRRKLGRTSVQTVHGIGYRLGTV</sequence>
<dbReference type="Gene3D" id="6.10.250.690">
    <property type="match status" value="1"/>
</dbReference>
<dbReference type="SUPFAM" id="SSF52172">
    <property type="entry name" value="CheY-like"/>
    <property type="match status" value="1"/>
</dbReference>
<evidence type="ECO:0000256" key="7">
    <source>
        <dbReference type="PROSITE-ProRule" id="PRU00169"/>
    </source>
</evidence>
<dbReference type="SUPFAM" id="SSF46894">
    <property type="entry name" value="C-terminal effector domain of the bipartite response regulators"/>
    <property type="match status" value="1"/>
</dbReference>
<feature type="modified residue" description="4-aspartylphosphate" evidence="7">
    <location>
        <position position="65"/>
    </location>
</feature>
<evidence type="ECO:0000259" key="9">
    <source>
        <dbReference type="PROSITE" id="PS50110"/>
    </source>
</evidence>
<evidence type="ECO:0000313" key="12">
    <source>
        <dbReference type="Proteomes" id="UP000199515"/>
    </source>
</evidence>
<dbReference type="Proteomes" id="UP000199515">
    <property type="component" value="Unassembled WGS sequence"/>
</dbReference>
<evidence type="ECO:0000313" key="11">
    <source>
        <dbReference type="EMBL" id="SDW62139.1"/>
    </source>
</evidence>
<evidence type="ECO:0000259" key="10">
    <source>
        <dbReference type="PROSITE" id="PS51755"/>
    </source>
</evidence>
<dbReference type="PANTHER" id="PTHR48111">
    <property type="entry name" value="REGULATOR OF RPOS"/>
    <property type="match status" value="1"/>
</dbReference>
<reference evidence="11 12" key="1">
    <citation type="submission" date="2016-10" db="EMBL/GenBank/DDBJ databases">
        <authorList>
            <person name="de Groot N.N."/>
        </authorList>
    </citation>
    <scope>NUCLEOTIDE SEQUENCE [LARGE SCALE GENOMIC DNA]</scope>
    <source>
        <strain evidence="11 12">CPCC 202699</strain>
    </source>
</reference>
<accession>A0A1H2V2G5</accession>
<keyword evidence="5 8" id="KW-0238">DNA-binding</keyword>
<dbReference type="Pfam" id="PF00072">
    <property type="entry name" value="Response_reg"/>
    <property type="match status" value="1"/>
</dbReference>
<keyword evidence="2 7" id="KW-0597">Phosphoprotein</keyword>